<dbReference type="Proteomes" id="UP000279259">
    <property type="component" value="Unassembled WGS sequence"/>
</dbReference>
<evidence type="ECO:0000256" key="1">
    <source>
        <dbReference type="SAM" id="MobiDB-lite"/>
    </source>
</evidence>
<feature type="region of interest" description="Disordered" evidence="1">
    <location>
        <begin position="444"/>
        <end position="473"/>
    </location>
</feature>
<dbReference type="STRING" id="1890683.A0A427XMN8"/>
<protein>
    <submittedName>
        <fullName evidence="2">Uncharacterized protein</fullName>
    </submittedName>
</protein>
<proteinExistence type="predicted"/>
<dbReference type="EMBL" id="RSCD01000036">
    <property type="protein sequence ID" value="RSH80145.1"/>
    <property type="molecule type" value="Genomic_DNA"/>
</dbReference>
<organism evidence="2 3">
    <name type="scientific">Saitozyma podzolica</name>
    <dbReference type="NCBI Taxonomy" id="1890683"/>
    <lineage>
        <taxon>Eukaryota</taxon>
        <taxon>Fungi</taxon>
        <taxon>Dikarya</taxon>
        <taxon>Basidiomycota</taxon>
        <taxon>Agaricomycotina</taxon>
        <taxon>Tremellomycetes</taxon>
        <taxon>Tremellales</taxon>
        <taxon>Trimorphomycetaceae</taxon>
        <taxon>Saitozyma</taxon>
    </lineage>
</organism>
<dbReference type="AlphaFoldDB" id="A0A427XMN8"/>
<gene>
    <name evidence="2" type="ORF">EHS25_007250</name>
</gene>
<evidence type="ECO:0000313" key="2">
    <source>
        <dbReference type="EMBL" id="RSH80145.1"/>
    </source>
</evidence>
<keyword evidence="3" id="KW-1185">Reference proteome</keyword>
<comment type="caution">
    <text evidence="2">The sequence shown here is derived from an EMBL/GenBank/DDBJ whole genome shotgun (WGS) entry which is preliminary data.</text>
</comment>
<feature type="compositionally biased region" description="Low complexity" evidence="1">
    <location>
        <begin position="457"/>
        <end position="473"/>
    </location>
</feature>
<evidence type="ECO:0000313" key="3">
    <source>
        <dbReference type="Proteomes" id="UP000279259"/>
    </source>
</evidence>
<sequence length="514" mass="55745">MCRRAFGQSKQVEGVFGRVFSMLSSQEFQALDEELELSYREICHFTPYLPARSQLLRRVSNELSLSDALLVSITTYLSAYPFIERPFFARLCDELALTIPQEREAIFLQVPISLSTIQALEILSAFAPLGVLPGQRAQPSSIVRARGQAVVAQSVAHAIQLDAQVREAISIGVDPAWRSVAVWVWLSVQATEATMALEEESIVAPGSLAEAAGVAEKLVPLAAKHPDDPAVLAKLALCEGLLRLAVVHEAVSAFQVATQDTQISSMINKSESIAQTRTSAHEKFDGLIDRFDTLTGRATRAMTRAADPDLMAQFFVCNRGSPIAEMVMTWVTSGGESLEELLVSFAELRREGCLVPLHHLFAAVVNVGSVMVELQTALSILGRSIESFRQHTRTKQRLFILRQAGKTMRELEFTSREGRTVGDMAGDLIDSMISVAQNRVRDLGETTVGRRGGPVMGSPSSTTASPGTAGATAPLPAPGVTACDAVLLDMLGLTAEELYGADSDWQNRFAEKEL</sequence>
<dbReference type="OrthoDB" id="2595934at2759"/>
<reference evidence="2 3" key="1">
    <citation type="submission" date="2018-11" db="EMBL/GenBank/DDBJ databases">
        <title>Genome sequence of Saitozyma podzolica DSM 27192.</title>
        <authorList>
            <person name="Aliyu H."/>
            <person name="Gorte O."/>
            <person name="Ochsenreither K."/>
        </authorList>
    </citation>
    <scope>NUCLEOTIDE SEQUENCE [LARGE SCALE GENOMIC DNA]</scope>
    <source>
        <strain evidence="2 3">DSM 27192</strain>
    </source>
</reference>
<name>A0A427XMN8_9TREE</name>
<accession>A0A427XMN8</accession>